<dbReference type="Proteomes" id="UP001197492">
    <property type="component" value="Unassembled WGS sequence"/>
</dbReference>
<dbReference type="Pfam" id="PF14014">
    <property type="entry name" value="DUF4230"/>
    <property type="match status" value="1"/>
</dbReference>
<comment type="caution">
    <text evidence="2">The sequence shown here is derived from an EMBL/GenBank/DDBJ whole genome shotgun (WGS) entry which is preliminary data.</text>
</comment>
<feature type="transmembrane region" description="Helical" evidence="1">
    <location>
        <begin position="27"/>
        <end position="43"/>
    </location>
</feature>
<evidence type="ECO:0000313" key="3">
    <source>
        <dbReference type="EMBL" id="MBV3392131.1"/>
    </source>
</evidence>
<evidence type="ECO:0000313" key="2">
    <source>
        <dbReference type="EMBL" id="MBV3382148.1"/>
    </source>
</evidence>
<evidence type="ECO:0000313" key="4">
    <source>
        <dbReference type="Proteomes" id="UP001196408"/>
    </source>
</evidence>
<accession>A0AAW4MU46</accession>
<organism evidence="2 4">
    <name type="scientific">Catenibacterium mitsuokai</name>
    <dbReference type="NCBI Taxonomy" id="100886"/>
    <lineage>
        <taxon>Bacteria</taxon>
        <taxon>Bacillati</taxon>
        <taxon>Bacillota</taxon>
        <taxon>Erysipelotrichia</taxon>
        <taxon>Erysipelotrichales</taxon>
        <taxon>Coprobacillaceae</taxon>
        <taxon>Catenibacterium</taxon>
    </lineage>
</organism>
<dbReference type="Proteomes" id="UP001196408">
    <property type="component" value="Unassembled WGS sequence"/>
</dbReference>
<dbReference type="EMBL" id="JAHOEF010000010">
    <property type="protein sequence ID" value="MBV3382148.1"/>
    <property type="molecule type" value="Genomic_DNA"/>
</dbReference>
<keyword evidence="5" id="KW-1185">Reference proteome</keyword>
<keyword evidence="1" id="KW-1133">Transmembrane helix</keyword>
<reference evidence="2 5" key="1">
    <citation type="submission" date="2021-06" db="EMBL/GenBank/DDBJ databases">
        <title>Collection of gut derived symbiotic bacterial strains cultured from healthy donors.</title>
        <authorList>
            <person name="Lin H."/>
            <person name="Littmann E."/>
            <person name="Pamer E.G."/>
        </authorList>
    </citation>
    <scope>NUCLEOTIDE SEQUENCE</scope>
    <source>
        <strain evidence="3 5">MSK.21.70</strain>
        <strain evidence="2">MSK.21.82</strain>
    </source>
</reference>
<evidence type="ECO:0000256" key="1">
    <source>
        <dbReference type="SAM" id="Phobius"/>
    </source>
</evidence>
<name>A0AAW4MU46_9FIRM</name>
<sequence length="245" mass="28517">MYIIVIHFHHLLKNYHLLYSLSNHLDYKTNCIYFFLSVIIWWVMKMKNKFSLRSIIVIIVLVIVVFVGGMYFGGRSTPSKEEITSTALTQKIRDINELAVSEYDYTKVGKFSNSLKFNGWTVPLTQKSFLITYEGKMKAGVDLSDVQVEKTNNKIIVKTSAVKILSNEIDENSIKVYDETKNIFNQISITDYKTFAKEQKKKVEKEAIKNQFLEKTETKVKKTIKDLVYMTVDQEQYEVEVEVSE</sequence>
<protein>
    <submittedName>
        <fullName evidence="2">DUF4230 domain-containing protein</fullName>
    </submittedName>
</protein>
<evidence type="ECO:0000313" key="5">
    <source>
        <dbReference type="Proteomes" id="UP001197492"/>
    </source>
</evidence>
<dbReference type="AlphaFoldDB" id="A0AAW4MU46"/>
<gene>
    <name evidence="2" type="ORF">KSV97_02680</name>
    <name evidence="3" type="ORF">KSW06_02475</name>
</gene>
<proteinExistence type="predicted"/>
<dbReference type="EMBL" id="JAHOEL010000009">
    <property type="protein sequence ID" value="MBV3392131.1"/>
    <property type="molecule type" value="Genomic_DNA"/>
</dbReference>
<keyword evidence="1" id="KW-0812">Transmembrane</keyword>
<dbReference type="InterPro" id="IPR025324">
    <property type="entry name" value="DUF4230"/>
</dbReference>
<keyword evidence="1" id="KW-0472">Membrane</keyword>
<feature type="transmembrane region" description="Helical" evidence="1">
    <location>
        <begin position="55"/>
        <end position="74"/>
    </location>
</feature>